<gene>
    <name evidence="9" type="ORF">A3F34_01490</name>
</gene>
<proteinExistence type="inferred from homology"/>
<dbReference type="InterPro" id="IPR036249">
    <property type="entry name" value="Thioredoxin-like_sf"/>
</dbReference>
<keyword evidence="3" id="KW-0560">Oxidoreductase</keyword>
<evidence type="ECO:0000313" key="9">
    <source>
        <dbReference type="EMBL" id="OGK40067.1"/>
    </source>
</evidence>
<dbReference type="Proteomes" id="UP000179024">
    <property type="component" value="Unassembled WGS sequence"/>
</dbReference>
<dbReference type="Pfam" id="PF13462">
    <property type="entry name" value="Thioredoxin_4"/>
    <property type="match status" value="1"/>
</dbReference>
<feature type="transmembrane region" description="Helical" evidence="7">
    <location>
        <begin position="12"/>
        <end position="31"/>
    </location>
</feature>
<dbReference type="InterPro" id="IPR012336">
    <property type="entry name" value="Thioredoxin-like_fold"/>
</dbReference>
<comment type="similarity">
    <text evidence="1">Belongs to the thioredoxin family. DsbA subfamily.</text>
</comment>
<feature type="compositionally biased region" description="Polar residues" evidence="6">
    <location>
        <begin position="45"/>
        <end position="65"/>
    </location>
</feature>
<protein>
    <recommendedName>
        <fullName evidence="8">Thioredoxin domain-containing protein</fullName>
    </recommendedName>
</protein>
<dbReference type="PANTHER" id="PTHR13887:SF14">
    <property type="entry name" value="DISULFIDE BOND FORMATION PROTEIN D"/>
    <property type="match status" value="1"/>
</dbReference>
<evidence type="ECO:0000313" key="10">
    <source>
        <dbReference type="Proteomes" id="UP000179024"/>
    </source>
</evidence>
<evidence type="ECO:0000256" key="2">
    <source>
        <dbReference type="ARBA" id="ARBA00022729"/>
    </source>
</evidence>
<reference evidence="9 10" key="1">
    <citation type="journal article" date="2016" name="Nat. Commun.">
        <title>Thousands of microbial genomes shed light on interconnected biogeochemical processes in an aquifer system.</title>
        <authorList>
            <person name="Anantharaman K."/>
            <person name="Brown C.T."/>
            <person name="Hug L.A."/>
            <person name="Sharon I."/>
            <person name="Castelle C.J."/>
            <person name="Probst A.J."/>
            <person name="Thomas B.C."/>
            <person name="Singh A."/>
            <person name="Wilkins M.J."/>
            <person name="Karaoz U."/>
            <person name="Brodie E.L."/>
            <person name="Williams K.H."/>
            <person name="Hubbard S.S."/>
            <person name="Banfield J.F."/>
        </authorList>
    </citation>
    <scope>NUCLEOTIDE SEQUENCE [LARGE SCALE GENOMIC DNA]</scope>
</reference>
<evidence type="ECO:0000256" key="4">
    <source>
        <dbReference type="ARBA" id="ARBA00023157"/>
    </source>
</evidence>
<accession>A0A1F7I9N6</accession>
<evidence type="ECO:0000256" key="3">
    <source>
        <dbReference type="ARBA" id="ARBA00023002"/>
    </source>
</evidence>
<keyword evidence="7" id="KW-0812">Transmembrane</keyword>
<evidence type="ECO:0000256" key="7">
    <source>
        <dbReference type="SAM" id="Phobius"/>
    </source>
</evidence>
<comment type="caution">
    <text evidence="9">The sequence shown here is derived from an EMBL/GenBank/DDBJ whole genome shotgun (WGS) entry which is preliminary data.</text>
</comment>
<keyword evidence="2" id="KW-0732">Signal</keyword>
<evidence type="ECO:0000256" key="5">
    <source>
        <dbReference type="ARBA" id="ARBA00023284"/>
    </source>
</evidence>
<feature type="region of interest" description="Disordered" evidence="6">
    <location>
        <begin position="42"/>
        <end position="79"/>
    </location>
</feature>
<name>A0A1F7I9N6_9BACT</name>
<evidence type="ECO:0000256" key="6">
    <source>
        <dbReference type="SAM" id="MobiDB-lite"/>
    </source>
</evidence>
<feature type="compositionally biased region" description="Basic and acidic residues" evidence="6">
    <location>
        <begin position="67"/>
        <end position="79"/>
    </location>
</feature>
<dbReference type="InterPro" id="IPR013766">
    <property type="entry name" value="Thioredoxin_domain"/>
</dbReference>
<feature type="domain" description="Thioredoxin" evidence="8">
    <location>
        <begin position="37"/>
        <end position="251"/>
    </location>
</feature>
<dbReference type="EMBL" id="MGAE01000006">
    <property type="protein sequence ID" value="OGK40067.1"/>
    <property type="molecule type" value="Genomic_DNA"/>
</dbReference>
<evidence type="ECO:0000256" key="1">
    <source>
        <dbReference type="ARBA" id="ARBA00005791"/>
    </source>
</evidence>
<evidence type="ECO:0000259" key="8">
    <source>
        <dbReference type="PROSITE" id="PS51352"/>
    </source>
</evidence>
<dbReference type="Gene3D" id="3.40.30.10">
    <property type="entry name" value="Glutaredoxin"/>
    <property type="match status" value="1"/>
</dbReference>
<dbReference type="AlphaFoldDB" id="A0A1F7I9N6"/>
<dbReference type="PANTHER" id="PTHR13887">
    <property type="entry name" value="GLUTATHIONE S-TRANSFERASE KAPPA"/>
    <property type="match status" value="1"/>
</dbReference>
<keyword evidence="4" id="KW-1015">Disulfide bond</keyword>
<organism evidence="9 10">
    <name type="scientific">Candidatus Roizmanbacteria bacterium RIFCSPHIGHO2_12_FULL_44_10</name>
    <dbReference type="NCBI Taxonomy" id="1802054"/>
    <lineage>
        <taxon>Bacteria</taxon>
        <taxon>Candidatus Roizmaniibacteriota</taxon>
    </lineage>
</organism>
<keyword evidence="7" id="KW-1133">Transmembrane helix</keyword>
<dbReference type="SUPFAM" id="SSF52833">
    <property type="entry name" value="Thioredoxin-like"/>
    <property type="match status" value="1"/>
</dbReference>
<keyword evidence="7" id="KW-0472">Membrane</keyword>
<dbReference type="PROSITE" id="PS51352">
    <property type="entry name" value="THIOREDOXIN_2"/>
    <property type="match status" value="1"/>
</dbReference>
<sequence>MVKSPLQSLQSNVVLILGVGLVLGFVVGNLYTRLNLLEKGGSAGTSGTQGVQGETTGATGDTTQPEAPRELTIKKPDPKKDHWQWSKDAQYVLVEYSDFECPFCGSFAPTVKKLGEDYGDKLGLVYRHFPLSFHPKAMPAALASECVAALGSEDDFWKFHDVVFAKMPAVEISGLADIAADLGLNKAAIQDCIDSAKYKDKVQAQLDEGTTAGIAATPTTVVYDMKTGKSALIEGALPYEQAKKIIDTFMGS</sequence>
<dbReference type="GO" id="GO:0016491">
    <property type="term" value="F:oxidoreductase activity"/>
    <property type="evidence" value="ECO:0007669"/>
    <property type="project" value="UniProtKB-KW"/>
</dbReference>
<keyword evidence="5" id="KW-0676">Redox-active center</keyword>